<evidence type="ECO:0000313" key="2">
    <source>
        <dbReference type="Proteomes" id="UP001567350"/>
    </source>
</evidence>
<sequence>MKSEIDHTVYLNAYDLFPELASSLLHFIETLHRALIEKGVKQVFFLSREGQPLMRMFEMYQARVGGQITTHYLEVSRRSTLLPSLAPLTEEKFETLFRQYRRISLLEFLSSLGLQAQTRSIAQALGLPEGNEALREEDFPTSLTFTTLKTLPQFQQLYESQRATRRRAFIAYLSELSGGTLPDRLVIVDVGWKGTIQDNLYALLCCDDGAPVKSITGYYLGLVAHGAAGPCNDKHGLLFSGVDSRSPGFSVFNENRALFEVVLAADHGSIVSYEIDELGRGRAVRGQFEEGEMLAAEVFPVLRNVFAHYQRLVNELPVGQLGAGKPFKAVVRSHARMVFKPTSRERAWFSSVFHVENYGVFERSGFSTLTKRPGIAARLRFMLSLLCRRDVGVLGFWPWNTLRERGGFVAATAYAIIRRLQN</sequence>
<dbReference type="RefSeq" id="WP_370905090.1">
    <property type="nucleotide sequence ID" value="NZ_JBGJLR010000002.1"/>
</dbReference>
<gene>
    <name evidence="1" type="ORF">ACBP88_03380</name>
</gene>
<dbReference type="EMBL" id="JBGJLR010000002">
    <property type="protein sequence ID" value="MEZ2738511.1"/>
    <property type="molecule type" value="Genomic_DNA"/>
</dbReference>
<accession>A0ABV4I9T9</accession>
<comment type="caution">
    <text evidence="1">The sequence shown here is derived from an EMBL/GenBank/DDBJ whole genome shotgun (WGS) entry which is preliminary data.</text>
</comment>
<keyword evidence="2" id="KW-1185">Reference proteome</keyword>
<dbReference type="Proteomes" id="UP001567350">
    <property type="component" value="Unassembled WGS sequence"/>
</dbReference>
<proteinExistence type="predicted"/>
<evidence type="ECO:0000313" key="1">
    <source>
        <dbReference type="EMBL" id="MEZ2738511.1"/>
    </source>
</evidence>
<name>A0ABV4I9T9_9BURK</name>
<reference evidence="1 2" key="1">
    <citation type="submission" date="2024-08" db="EMBL/GenBank/DDBJ databases">
        <authorList>
            <person name="Feng Z."/>
            <person name="Ronholm J."/>
        </authorList>
    </citation>
    <scope>NUCLEOTIDE SEQUENCE [LARGE SCALE GENOMIC DNA]</scope>
    <source>
        <strain evidence="1 2">4-AB0-8</strain>
    </source>
</reference>
<protein>
    <submittedName>
        <fullName evidence="1">Uncharacterized protein</fullName>
    </submittedName>
</protein>
<organism evidence="1 2">
    <name type="scientific">Comamonas jiangduensis</name>
    <dbReference type="NCBI Taxonomy" id="1194168"/>
    <lineage>
        <taxon>Bacteria</taxon>
        <taxon>Pseudomonadati</taxon>
        <taxon>Pseudomonadota</taxon>
        <taxon>Betaproteobacteria</taxon>
        <taxon>Burkholderiales</taxon>
        <taxon>Comamonadaceae</taxon>
        <taxon>Comamonas</taxon>
    </lineage>
</organism>